<dbReference type="InterPro" id="IPR011268">
    <property type="entry name" value="Purine_phosphorylase"/>
</dbReference>
<dbReference type="EC" id="2.4.2.1" evidence="9"/>
<comment type="pathway">
    <text evidence="2 9">Purine metabolism; purine nucleoside salvage.</text>
</comment>
<gene>
    <name evidence="12" type="ORF">EDC18_104169</name>
</gene>
<comment type="similarity">
    <text evidence="3 9">Belongs to the PNP/MTAP phosphorylase family.</text>
</comment>
<dbReference type="InterPro" id="IPR011270">
    <property type="entry name" value="Pur_Nuc_Pase_Ino/Guo-sp"/>
</dbReference>
<dbReference type="Gene3D" id="3.40.50.1580">
    <property type="entry name" value="Nucleoside phosphorylase domain"/>
    <property type="match status" value="1"/>
</dbReference>
<dbReference type="GO" id="GO:0005737">
    <property type="term" value="C:cytoplasm"/>
    <property type="evidence" value="ECO:0007669"/>
    <property type="project" value="TreeGrafter"/>
</dbReference>
<dbReference type="CDD" id="cd09009">
    <property type="entry name" value="PNP-EcPNPII_like"/>
    <property type="match status" value="1"/>
</dbReference>
<comment type="function">
    <text evidence="1">The purine nucleoside phosphorylases catalyze the phosphorolytic breakdown of the N-glycosidic bond in the beta-(deoxy)ribonucleoside molecules, with the formation of the corresponding free purine bases and pentose-1-phosphate. Cleaves guanosine, inosine, 2'-deoxyguanosine and 2'-deoxyinosine.</text>
</comment>
<evidence type="ECO:0000313" key="13">
    <source>
        <dbReference type="Proteomes" id="UP000294902"/>
    </source>
</evidence>
<dbReference type="EMBL" id="SMAL01000004">
    <property type="protein sequence ID" value="TCT15019.1"/>
    <property type="molecule type" value="Genomic_DNA"/>
</dbReference>
<evidence type="ECO:0000256" key="2">
    <source>
        <dbReference type="ARBA" id="ARBA00005058"/>
    </source>
</evidence>
<comment type="caution">
    <text evidence="12">The sequence shown here is derived from an EMBL/GenBank/DDBJ whole genome shotgun (WGS) entry which is preliminary data.</text>
</comment>
<feature type="binding site" evidence="10">
    <location>
        <position position="190"/>
    </location>
    <ligand>
        <name>a purine D-ribonucleoside</name>
        <dbReference type="ChEBI" id="CHEBI:142355"/>
    </ligand>
</feature>
<accession>A0A4R3MKT5</accession>
<evidence type="ECO:0000256" key="9">
    <source>
        <dbReference type="PIRNR" id="PIRNR000477"/>
    </source>
</evidence>
<dbReference type="Pfam" id="PF01048">
    <property type="entry name" value="PNP_UDP_1"/>
    <property type="match status" value="1"/>
</dbReference>
<protein>
    <recommendedName>
        <fullName evidence="9">Purine nucleoside phosphorylase</fullName>
        <ecNumber evidence="9">2.4.2.1</ecNumber>
    </recommendedName>
    <alternativeName>
        <fullName evidence="9">Inosine-guanosine phosphorylase</fullName>
    </alternativeName>
</protein>
<dbReference type="OrthoDB" id="1523230at2"/>
<keyword evidence="5" id="KW-0597">Phosphoprotein</keyword>
<dbReference type="PANTHER" id="PTHR11904">
    <property type="entry name" value="METHYLTHIOADENOSINE/PURINE NUCLEOSIDE PHOSPHORYLASE"/>
    <property type="match status" value="1"/>
</dbReference>
<dbReference type="NCBIfam" id="TIGR01700">
    <property type="entry name" value="PNPH"/>
    <property type="match status" value="1"/>
</dbReference>
<evidence type="ECO:0000256" key="7">
    <source>
        <dbReference type="ARBA" id="ARBA00022679"/>
    </source>
</evidence>
<evidence type="ECO:0000259" key="11">
    <source>
        <dbReference type="Pfam" id="PF01048"/>
    </source>
</evidence>
<proteinExistence type="inferred from homology"/>
<evidence type="ECO:0000256" key="10">
    <source>
        <dbReference type="PIRSR" id="PIRSR000477-2"/>
    </source>
</evidence>
<dbReference type="NCBIfam" id="NF006054">
    <property type="entry name" value="PRK08202.1"/>
    <property type="match status" value="1"/>
</dbReference>
<feature type="binding site" evidence="10">
    <location>
        <position position="58"/>
    </location>
    <ligand>
        <name>phosphate</name>
        <dbReference type="ChEBI" id="CHEBI:43474"/>
    </ligand>
</feature>
<feature type="binding site" evidence="10">
    <location>
        <position position="27"/>
    </location>
    <ligand>
        <name>phosphate</name>
        <dbReference type="ChEBI" id="CHEBI:43474"/>
    </ligand>
</feature>
<dbReference type="InterPro" id="IPR035994">
    <property type="entry name" value="Nucleoside_phosphorylase_sf"/>
</dbReference>
<dbReference type="AlphaFoldDB" id="A0A4R3MKT5"/>
<dbReference type="PROSITE" id="PS01240">
    <property type="entry name" value="PNP_MTAP_2"/>
    <property type="match status" value="1"/>
</dbReference>
<dbReference type="InterPro" id="IPR000845">
    <property type="entry name" value="Nucleoside_phosphorylase_d"/>
</dbReference>
<comment type="subunit">
    <text evidence="4">Homotrimer.</text>
</comment>
<feature type="binding site" evidence="10">
    <location>
        <position position="232"/>
    </location>
    <ligand>
        <name>a purine D-ribonucleoside</name>
        <dbReference type="ChEBI" id="CHEBI:142355"/>
    </ligand>
</feature>
<feature type="binding site" evidence="10">
    <location>
        <position position="209"/>
    </location>
    <ligand>
        <name>phosphate</name>
        <dbReference type="ChEBI" id="CHEBI:43474"/>
    </ligand>
</feature>
<feature type="binding site" evidence="10">
    <location>
        <position position="110"/>
    </location>
    <ligand>
        <name>phosphate</name>
        <dbReference type="ChEBI" id="CHEBI:43474"/>
    </ligand>
</feature>
<evidence type="ECO:0000256" key="6">
    <source>
        <dbReference type="ARBA" id="ARBA00022676"/>
    </source>
</evidence>
<organism evidence="12 13">
    <name type="scientific">Natranaerovirga pectinivora</name>
    <dbReference type="NCBI Taxonomy" id="682400"/>
    <lineage>
        <taxon>Bacteria</taxon>
        <taxon>Bacillati</taxon>
        <taxon>Bacillota</taxon>
        <taxon>Clostridia</taxon>
        <taxon>Lachnospirales</taxon>
        <taxon>Natranaerovirgaceae</taxon>
        <taxon>Natranaerovirga</taxon>
    </lineage>
</organism>
<dbReference type="InterPro" id="IPR018099">
    <property type="entry name" value="Purine_phosphorylase-2_CS"/>
</dbReference>
<dbReference type="PANTHER" id="PTHR11904:SF9">
    <property type="entry name" value="PURINE NUCLEOSIDE PHOSPHORYLASE-RELATED"/>
    <property type="match status" value="1"/>
</dbReference>
<evidence type="ECO:0000256" key="5">
    <source>
        <dbReference type="ARBA" id="ARBA00022553"/>
    </source>
</evidence>
<evidence type="ECO:0000256" key="3">
    <source>
        <dbReference type="ARBA" id="ARBA00006751"/>
    </source>
</evidence>
<feature type="binding site" evidence="10">
    <location>
        <begin position="78"/>
        <end position="80"/>
    </location>
    <ligand>
        <name>phosphate</name>
        <dbReference type="ChEBI" id="CHEBI:43474"/>
    </ligand>
</feature>
<feature type="domain" description="Nucleoside phosphorylase" evidence="11">
    <location>
        <begin position="20"/>
        <end position="266"/>
    </location>
</feature>
<evidence type="ECO:0000313" key="12">
    <source>
        <dbReference type="EMBL" id="TCT15019.1"/>
    </source>
</evidence>
<dbReference type="GO" id="GO:0009116">
    <property type="term" value="P:nucleoside metabolic process"/>
    <property type="evidence" value="ECO:0007669"/>
    <property type="project" value="InterPro"/>
</dbReference>
<comment type="catalytic activity">
    <reaction evidence="8">
        <text>a purine 2'-deoxy-D-ribonucleoside + phosphate = a purine nucleobase + 2-deoxy-alpha-D-ribose 1-phosphate</text>
        <dbReference type="Rhea" id="RHEA:36431"/>
        <dbReference type="ChEBI" id="CHEBI:26386"/>
        <dbReference type="ChEBI" id="CHEBI:43474"/>
        <dbReference type="ChEBI" id="CHEBI:57259"/>
        <dbReference type="ChEBI" id="CHEBI:142361"/>
        <dbReference type="EC" id="2.4.2.1"/>
    </reaction>
</comment>
<dbReference type="Proteomes" id="UP000294902">
    <property type="component" value="Unassembled WGS sequence"/>
</dbReference>
<keyword evidence="7 9" id="KW-0808">Transferase</keyword>
<evidence type="ECO:0000256" key="8">
    <source>
        <dbReference type="ARBA" id="ARBA00048556"/>
    </source>
</evidence>
<name>A0A4R3MKT5_9FIRM</name>
<dbReference type="NCBIfam" id="TIGR01697">
    <property type="entry name" value="PNPH-PUNA-XAPA"/>
    <property type="match status" value="1"/>
</dbReference>
<evidence type="ECO:0000256" key="4">
    <source>
        <dbReference type="ARBA" id="ARBA00011233"/>
    </source>
</evidence>
<keyword evidence="13" id="KW-1185">Reference proteome</keyword>
<reference evidence="12 13" key="1">
    <citation type="submission" date="2019-03" db="EMBL/GenBank/DDBJ databases">
        <title>Genomic Encyclopedia of Type Strains, Phase IV (KMG-IV): sequencing the most valuable type-strain genomes for metagenomic binning, comparative biology and taxonomic classification.</title>
        <authorList>
            <person name="Goeker M."/>
        </authorList>
    </citation>
    <scope>NUCLEOTIDE SEQUENCE [LARGE SCALE GENOMIC DNA]</scope>
    <source>
        <strain evidence="12 13">DSM 24629</strain>
    </source>
</reference>
<keyword evidence="6 9" id="KW-0328">Glycosyltransferase</keyword>
<dbReference type="FunFam" id="3.40.50.1580:FF:000010">
    <property type="entry name" value="Purine nucleoside phosphorylase"/>
    <property type="match status" value="1"/>
</dbReference>
<evidence type="ECO:0000256" key="1">
    <source>
        <dbReference type="ARBA" id="ARBA00002678"/>
    </source>
</evidence>
<dbReference type="SUPFAM" id="SSF53167">
    <property type="entry name" value="Purine and uridine phosphorylases"/>
    <property type="match status" value="1"/>
</dbReference>
<sequence>MKNINEAVGYLKSKLDKQPTIGLILGSGLGDLAEQIENPVMISYKDIPHFPVSTVEGHKGQFVVGELGKNIVIAMQGRFHYYEGYTMEEVVMPIRVMKKLGIKTLIVTNAAGSVNVDFEPGNLMIIEDHINFMSNNPLIGPNYDEFGPRFPDMSSAYDKGLFQVAKECAKDLDLDIKEGIYCGLTGPTYETPAEIRMVRTLGGDAVGMSTVPEVITAVHAGIKVLGISCITNMAAGILDQPLNHDEVVETSQRVKEAFKNLIKHIVDKI</sequence>
<dbReference type="PIRSF" id="PIRSF000477">
    <property type="entry name" value="PurNPase"/>
    <property type="match status" value="1"/>
</dbReference>
<dbReference type="UniPathway" id="UPA00606"/>
<dbReference type="GO" id="GO:0004731">
    <property type="term" value="F:purine-nucleoside phosphorylase activity"/>
    <property type="evidence" value="ECO:0007669"/>
    <property type="project" value="UniProtKB-EC"/>
</dbReference>